<reference evidence="2 3" key="1">
    <citation type="journal article" date="2018" name="Sci. Rep.">
        <title>Comparative genomics provides insights into the lifestyle and reveals functional heterogeneity of dark septate endophytic fungi.</title>
        <authorList>
            <person name="Knapp D.G."/>
            <person name="Nemeth J.B."/>
            <person name="Barry K."/>
            <person name="Hainaut M."/>
            <person name="Henrissat B."/>
            <person name="Johnson J."/>
            <person name="Kuo A."/>
            <person name="Lim J.H.P."/>
            <person name="Lipzen A."/>
            <person name="Nolan M."/>
            <person name="Ohm R.A."/>
            <person name="Tamas L."/>
            <person name="Grigoriev I.V."/>
            <person name="Spatafora J.W."/>
            <person name="Nagy L.G."/>
            <person name="Kovacs G.M."/>
        </authorList>
    </citation>
    <scope>NUCLEOTIDE SEQUENCE [LARGE SCALE GENOMIC DNA]</scope>
    <source>
        <strain evidence="2 3">DSE2036</strain>
    </source>
</reference>
<evidence type="ECO:0000256" key="1">
    <source>
        <dbReference type="SAM" id="MobiDB-lite"/>
    </source>
</evidence>
<dbReference type="Proteomes" id="UP000244855">
    <property type="component" value="Unassembled WGS sequence"/>
</dbReference>
<evidence type="ECO:0000313" key="2">
    <source>
        <dbReference type="EMBL" id="PVI04723.1"/>
    </source>
</evidence>
<keyword evidence="3" id="KW-1185">Reference proteome</keyword>
<feature type="region of interest" description="Disordered" evidence="1">
    <location>
        <begin position="96"/>
        <end position="146"/>
    </location>
</feature>
<dbReference type="AlphaFoldDB" id="A0A2V1E2D3"/>
<feature type="compositionally biased region" description="Basic residues" evidence="1">
    <location>
        <begin position="116"/>
        <end position="130"/>
    </location>
</feature>
<evidence type="ECO:0000313" key="3">
    <source>
        <dbReference type="Proteomes" id="UP000244855"/>
    </source>
</evidence>
<dbReference type="EMBL" id="KZ805319">
    <property type="protein sequence ID" value="PVI04723.1"/>
    <property type="molecule type" value="Genomic_DNA"/>
</dbReference>
<organism evidence="2 3">
    <name type="scientific">Periconia macrospinosa</name>
    <dbReference type="NCBI Taxonomy" id="97972"/>
    <lineage>
        <taxon>Eukaryota</taxon>
        <taxon>Fungi</taxon>
        <taxon>Dikarya</taxon>
        <taxon>Ascomycota</taxon>
        <taxon>Pezizomycotina</taxon>
        <taxon>Dothideomycetes</taxon>
        <taxon>Pleosporomycetidae</taxon>
        <taxon>Pleosporales</taxon>
        <taxon>Massarineae</taxon>
        <taxon>Periconiaceae</taxon>
        <taxon>Periconia</taxon>
    </lineage>
</organism>
<sequence length="515" mass="57754">MAKRIRTDAGSYAPPPEAVAFAFALVKSTPAHMSARDYALELRSHLKRGQQPSGLEHSRYIDLVGYWQQRCHQLTQENEKLKTRNSMLERANQLRENQFGNEEAQKSDQTIATNSAKRKRAAPKSRKSTHTKAAEPTEVSPEVSLEEDLNLVEGLEEGLLVMKHTWSFQKLLRQPDADPRAVCSSLVGMASSLGNVVHNLARACAKPINRSWQRQGLPTLAEDRSECARALAACGRIFGMLLTGLERLNNDGPGKHLSERVIYECVKMFSVTLSAIETSARQSAIKSIQSKADESRESLSGRLVAHYLTGLIGFLEQDNVIHQKLFDGFTFTLLERVSKQLYHCVFGQHRGATIAEDIRSTISSEQSNSKKEAERMANRFEMKALVVILERALSRAPGHMNPQPISRSQSMNPRAPTRSRALSMVNLPGKGRLSPIAKDRLQRTLITCMYGDKIEDDFMDLLTGPVDLGTIPNMPKVVDQSVEEWYQEQIWKLVGWDIMAQESSWLKRGTDSIRT</sequence>
<accession>A0A2V1E2D3</accession>
<name>A0A2V1E2D3_9PLEO</name>
<protein>
    <submittedName>
        <fullName evidence="2">Uncharacterized protein</fullName>
    </submittedName>
</protein>
<dbReference type="OrthoDB" id="202825at2759"/>
<gene>
    <name evidence="2" type="ORF">DM02DRAFT_668916</name>
</gene>
<proteinExistence type="predicted"/>